<sequence>MVRKLRNEIRLLEWGKEDWGFCKWRVDACVCGGGGAGYQEVGGSPARDVGGVKAVPAEIIQHTISFIQAPLSALTTGQDKRELNVVQELAITELFDFPDGTGGTATKATEARVNQSILKWP</sequence>
<dbReference type="AlphaFoldDB" id="A0AAD8FH50"/>
<organism evidence="1 2">
    <name type="scientific">Biomphalaria pfeifferi</name>
    <name type="common">Bloodfluke planorb</name>
    <name type="synonym">Freshwater snail</name>
    <dbReference type="NCBI Taxonomy" id="112525"/>
    <lineage>
        <taxon>Eukaryota</taxon>
        <taxon>Metazoa</taxon>
        <taxon>Spiralia</taxon>
        <taxon>Lophotrochozoa</taxon>
        <taxon>Mollusca</taxon>
        <taxon>Gastropoda</taxon>
        <taxon>Heterobranchia</taxon>
        <taxon>Euthyneura</taxon>
        <taxon>Panpulmonata</taxon>
        <taxon>Hygrophila</taxon>
        <taxon>Lymnaeoidea</taxon>
        <taxon>Planorbidae</taxon>
        <taxon>Biomphalaria</taxon>
    </lineage>
</organism>
<proteinExistence type="predicted"/>
<comment type="caution">
    <text evidence="1">The sequence shown here is derived from an EMBL/GenBank/DDBJ whole genome shotgun (WGS) entry which is preliminary data.</text>
</comment>
<evidence type="ECO:0000313" key="2">
    <source>
        <dbReference type="Proteomes" id="UP001233172"/>
    </source>
</evidence>
<dbReference type="Proteomes" id="UP001233172">
    <property type="component" value="Unassembled WGS sequence"/>
</dbReference>
<gene>
    <name evidence="1" type="ORF">Bpfe_006345</name>
</gene>
<keyword evidence="2" id="KW-1185">Reference proteome</keyword>
<protein>
    <submittedName>
        <fullName evidence="1">Uncharacterized protein</fullName>
    </submittedName>
</protein>
<evidence type="ECO:0000313" key="1">
    <source>
        <dbReference type="EMBL" id="KAK0064160.1"/>
    </source>
</evidence>
<accession>A0AAD8FH50</accession>
<reference evidence="1" key="2">
    <citation type="submission" date="2023-04" db="EMBL/GenBank/DDBJ databases">
        <authorList>
            <person name="Bu L."/>
            <person name="Lu L."/>
            <person name="Laidemitt M.R."/>
            <person name="Zhang S.M."/>
            <person name="Mutuku M."/>
            <person name="Mkoji G."/>
            <person name="Steinauer M."/>
            <person name="Loker E.S."/>
        </authorList>
    </citation>
    <scope>NUCLEOTIDE SEQUENCE</scope>
    <source>
        <strain evidence="1">KasaAsao</strain>
        <tissue evidence="1">Whole Snail</tissue>
    </source>
</reference>
<dbReference type="EMBL" id="JASAOG010000018">
    <property type="protein sequence ID" value="KAK0064160.1"/>
    <property type="molecule type" value="Genomic_DNA"/>
</dbReference>
<reference evidence="1" key="1">
    <citation type="journal article" date="2023" name="PLoS Negl. Trop. Dis.">
        <title>A genome sequence for Biomphalaria pfeifferi, the major vector snail for the human-infecting parasite Schistosoma mansoni.</title>
        <authorList>
            <person name="Bu L."/>
            <person name="Lu L."/>
            <person name="Laidemitt M.R."/>
            <person name="Zhang S.M."/>
            <person name="Mutuku M."/>
            <person name="Mkoji G."/>
            <person name="Steinauer M."/>
            <person name="Loker E.S."/>
        </authorList>
    </citation>
    <scope>NUCLEOTIDE SEQUENCE</scope>
    <source>
        <strain evidence="1">KasaAsao</strain>
    </source>
</reference>
<name>A0AAD8FH50_BIOPF</name>
<feature type="non-terminal residue" evidence="1">
    <location>
        <position position="121"/>
    </location>
</feature>